<gene>
    <name evidence="7" type="primary">surE</name>
    <name evidence="7" type="ORF">FEM03_12040</name>
</gene>
<dbReference type="EC" id="3.1.3.5" evidence="3"/>
<evidence type="ECO:0000256" key="5">
    <source>
        <dbReference type="ARBA" id="ARBA00022801"/>
    </source>
</evidence>
<dbReference type="InterPro" id="IPR036523">
    <property type="entry name" value="SurE-like_sf"/>
</dbReference>
<dbReference type="AlphaFoldDB" id="A0A5R8KDS4"/>
<dbReference type="SUPFAM" id="SSF64167">
    <property type="entry name" value="SurE-like"/>
    <property type="match status" value="1"/>
</dbReference>
<dbReference type="PANTHER" id="PTHR30457">
    <property type="entry name" value="5'-NUCLEOTIDASE SURE"/>
    <property type="match status" value="1"/>
</dbReference>
<keyword evidence="5 7" id="KW-0378">Hydrolase</keyword>
<evidence type="ECO:0000256" key="1">
    <source>
        <dbReference type="ARBA" id="ARBA00000815"/>
    </source>
</evidence>
<evidence type="ECO:0000313" key="7">
    <source>
        <dbReference type="EMBL" id="TLD70452.1"/>
    </source>
</evidence>
<evidence type="ECO:0000259" key="6">
    <source>
        <dbReference type="Pfam" id="PF01975"/>
    </source>
</evidence>
<sequence length="238" mass="25547">MHFLLTNDDGIDAPGLAALSQAVGLIRGATFTIVAPATEQSECGHRLTTRVPLILQQLDEHRYSLNGSPADCTRVALHHLKLKPDWVFAGINSGGNMGQDLAVSGTVAAVREAAYHDVPAAAFSHYLIREIELDWSRAARWVAELITTRLLPTSPPIGQFYNFNLPHHPPGALSLPGVVESAPARSPLPVVYAPLTLADGTTQLMYGGRYPDRGRDPGSDVEACFSGHVSMSTLHLPS</sequence>
<comment type="similarity">
    <text evidence="2">Belongs to the SurE nucleotidase family.</text>
</comment>
<organism evidence="7 8">
    <name type="scientific">Phragmitibacter flavus</name>
    <dbReference type="NCBI Taxonomy" id="2576071"/>
    <lineage>
        <taxon>Bacteria</taxon>
        <taxon>Pseudomonadati</taxon>
        <taxon>Verrucomicrobiota</taxon>
        <taxon>Verrucomicrobiia</taxon>
        <taxon>Verrucomicrobiales</taxon>
        <taxon>Verrucomicrobiaceae</taxon>
        <taxon>Phragmitibacter</taxon>
    </lineage>
</organism>
<evidence type="ECO:0000313" key="8">
    <source>
        <dbReference type="Proteomes" id="UP000306196"/>
    </source>
</evidence>
<comment type="catalytic activity">
    <reaction evidence="1">
        <text>a ribonucleoside 5'-phosphate + H2O = a ribonucleoside + phosphate</text>
        <dbReference type="Rhea" id="RHEA:12484"/>
        <dbReference type="ChEBI" id="CHEBI:15377"/>
        <dbReference type="ChEBI" id="CHEBI:18254"/>
        <dbReference type="ChEBI" id="CHEBI:43474"/>
        <dbReference type="ChEBI" id="CHEBI:58043"/>
        <dbReference type="EC" id="3.1.3.5"/>
    </reaction>
</comment>
<dbReference type="PANTHER" id="PTHR30457:SF0">
    <property type="entry name" value="PHOSPHATASE, PUTATIVE (AFU_ORTHOLOGUE AFUA_4G01070)-RELATED"/>
    <property type="match status" value="1"/>
</dbReference>
<dbReference type="InterPro" id="IPR030048">
    <property type="entry name" value="SurE"/>
</dbReference>
<dbReference type="GO" id="GO:0046872">
    <property type="term" value="F:metal ion binding"/>
    <property type="evidence" value="ECO:0007669"/>
    <property type="project" value="UniProtKB-KW"/>
</dbReference>
<dbReference type="Pfam" id="PF01975">
    <property type="entry name" value="SurE"/>
    <property type="match status" value="1"/>
</dbReference>
<dbReference type="OrthoDB" id="9780815at2"/>
<protein>
    <recommendedName>
        <fullName evidence="3">5'-nucleotidase</fullName>
        <ecNumber evidence="3">3.1.3.5</ecNumber>
    </recommendedName>
</protein>
<feature type="domain" description="Survival protein SurE-like phosphatase/nucleotidase" evidence="6">
    <location>
        <begin position="4"/>
        <end position="171"/>
    </location>
</feature>
<dbReference type="EMBL" id="VAUV01000008">
    <property type="protein sequence ID" value="TLD70452.1"/>
    <property type="molecule type" value="Genomic_DNA"/>
</dbReference>
<comment type="caution">
    <text evidence="7">The sequence shown here is derived from an EMBL/GenBank/DDBJ whole genome shotgun (WGS) entry which is preliminary data.</text>
</comment>
<keyword evidence="8" id="KW-1185">Reference proteome</keyword>
<accession>A0A5R8KDS4</accession>
<dbReference type="Gene3D" id="3.40.1210.10">
    <property type="entry name" value="Survival protein SurE-like phosphatase/nucleotidase"/>
    <property type="match status" value="1"/>
</dbReference>
<name>A0A5R8KDS4_9BACT</name>
<dbReference type="Proteomes" id="UP000306196">
    <property type="component" value="Unassembled WGS sequence"/>
</dbReference>
<evidence type="ECO:0000256" key="2">
    <source>
        <dbReference type="ARBA" id="ARBA00011062"/>
    </source>
</evidence>
<dbReference type="InterPro" id="IPR002828">
    <property type="entry name" value="SurE-like_Pase/nucleotidase"/>
</dbReference>
<keyword evidence="4" id="KW-0479">Metal-binding</keyword>
<dbReference type="GO" id="GO:0008253">
    <property type="term" value="F:5'-nucleotidase activity"/>
    <property type="evidence" value="ECO:0007669"/>
    <property type="project" value="UniProtKB-EC"/>
</dbReference>
<proteinExistence type="inferred from homology"/>
<dbReference type="RefSeq" id="WP_138086508.1">
    <property type="nucleotide sequence ID" value="NZ_VAUV01000008.1"/>
</dbReference>
<evidence type="ECO:0000256" key="4">
    <source>
        <dbReference type="ARBA" id="ARBA00022723"/>
    </source>
</evidence>
<reference evidence="7 8" key="1">
    <citation type="submission" date="2019-05" db="EMBL/GenBank/DDBJ databases">
        <title>Verrucobacter flavum gen. nov., sp. nov. a new member of the family Verrucomicrobiaceae.</title>
        <authorList>
            <person name="Szuroczki S."/>
            <person name="Abbaszade G."/>
            <person name="Szabo A."/>
            <person name="Felfoldi T."/>
            <person name="Schumann P."/>
            <person name="Boka K."/>
            <person name="Keki Z."/>
            <person name="Toumi M."/>
            <person name="Toth E."/>
        </authorList>
    </citation>
    <scope>NUCLEOTIDE SEQUENCE [LARGE SCALE GENOMIC DNA]</scope>
    <source>
        <strain evidence="7 8">MG-N-17</strain>
    </source>
</reference>
<dbReference type="NCBIfam" id="TIGR00087">
    <property type="entry name" value="surE"/>
    <property type="match status" value="1"/>
</dbReference>
<evidence type="ECO:0000256" key="3">
    <source>
        <dbReference type="ARBA" id="ARBA00012643"/>
    </source>
</evidence>